<dbReference type="InterPro" id="IPR000014">
    <property type="entry name" value="PAS"/>
</dbReference>
<dbReference type="FunFam" id="3.30.70.270:FF:000060">
    <property type="entry name" value="Diguanylate cyclase"/>
    <property type="match status" value="1"/>
</dbReference>
<dbReference type="NCBIfam" id="TIGR00254">
    <property type="entry name" value="GGDEF"/>
    <property type="match status" value="1"/>
</dbReference>
<dbReference type="InterPro" id="IPR029787">
    <property type="entry name" value="Nucleotide_cyclase"/>
</dbReference>
<dbReference type="PROSITE" id="PS50887">
    <property type="entry name" value="GGDEF"/>
    <property type="match status" value="1"/>
</dbReference>
<name>A0A9X2WTG0_9GAMM</name>
<dbReference type="EC" id="2.7.7.65" evidence="1"/>
<comment type="catalytic activity">
    <reaction evidence="2">
        <text>2 GTP = 3',3'-c-di-GMP + 2 diphosphate</text>
        <dbReference type="Rhea" id="RHEA:24898"/>
        <dbReference type="ChEBI" id="CHEBI:33019"/>
        <dbReference type="ChEBI" id="CHEBI:37565"/>
        <dbReference type="ChEBI" id="CHEBI:58805"/>
        <dbReference type="EC" id="2.7.7.65"/>
    </reaction>
</comment>
<dbReference type="InterPro" id="IPR000160">
    <property type="entry name" value="GGDEF_dom"/>
</dbReference>
<feature type="domain" description="GGDEF" evidence="4">
    <location>
        <begin position="206"/>
        <end position="342"/>
    </location>
</feature>
<evidence type="ECO:0000313" key="6">
    <source>
        <dbReference type="Proteomes" id="UP001155604"/>
    </source>
</evidence>
<feature type="region of interest" description="Disordered" evidence="3">
    <location>
        <begin position="1"/>
        <end position="21"/>
    </location>
</feature>
<dbReference type="SUPFAM" id="SSF55073">
    <property type="entry name" value="Nucleotide cyclase"/>
    <property type="match status" value="1"/>
</dbReference>
<evidence type="ECO:0000256" key="3">
    <source>
        <dbReference type="SAM" id="MobiDB-lite"/>
    </source>
</evidence>
<protein>
    <recommendedName>
        <fullName evidence="1">diguanylate cyclase</fullName>
        <ecNumber evidence="1">2.7.7.65</ecNumber>
    </recommendedName>
</protein>
<accession>A0A9X2WTG0</accession>
<evidence type="ECO:0000256" key="1">
    <source>
        <dbReference type="ARBA" id="ARBA00012528"/>
    </source>
</evidence>
<dbReference type="InterPro" id="IPR050469">
    <property type="entry name" value="Diguanylate_Cyclase"/>
</dbReference>
<reference evidence="5" key="1">
    <citation type="journal article" date="2023" name="Int. J. Syst. Evol. Microbiol.">
        <title>&lt;i&gt;Shewanella septentrionalis&lt;/i&gt; sp. nov. and &lt;i&gt;Shewanella holmiensis&lt;/i&gt; sp. nov., isolated from Baltic Sea water and sediments.</title>
        <authorList>
            <person name="Martin-Rodriguez A.J."/>
            <person name="Thorell K."/>
            <person name="Joffre E."/>
            <person name="Jensie-Markopoulos S."/>
            <person name="Moore E.R.B."/>
            <person name="Sjoling A."/>
        </authorList>
    </citation>
    <scope>NUCLEOTIDE SEQUENCE</scope>
    <source>
        <strain evidence="5">SP1W3</strain>
    </source>
</reference>
<dbReference type="InterPro" id="IPR059127">
    <property type="entry name" value="Diguanyl_cycl_sensor_dom"/>
</dbReference>
<dbReference type="NCBIfam" id="TIGR00229">
    <property type="entry name" value="sensory_box"/>
    <property type="match status" value="1"/>
</dbReference>
<dbReference type="RefSeq" id="WP_261272116.1">
    <property type="nucleotide sequence ID" value="NZ_JAMTCC010000008.1"/>
</dbReference>
<dbReference type="PANTHER" id="PTHR45138:SF9">
    <property type="entry name" value="DIGUANYLATE CYCLASE DGCM-RELATED"/>
    <property type="match status" value="1"/>
</dbReference>
<dbReference type="GO" id="GO:0043709">
    <property type="term" value="P:cell adhesion involved in single-species biofilm formation"/>
    <property type="evidence" value="ECO:0007669"/>
    <property type="project" value="TreeGrafter"/>
</dbReference>
<dbReference type="EMBL" id="JAMTCC010000008">
    <property type="protein sequence ID" value="MCT7944909.1"/>
    <property type="molecule type" value="Genomic_DNA"/>
</dbReference>
<dbReference type="InterPro" id="IPR043128">
    <property type="entry name" value="Rev_trsase/Diguanyl_cyclase"/>
</dbReference>
<dbReference type="Gene3D" id="3.30.70.270">
    <property type="match status" value="1"/>
</dbReference>
<evidence type="ECO:0000313" key="5">
    <source>
        <dbReference type="EMBL" id="MCT7944909.1"/>
    </source>
</evidence>
<dbReference type="SUPFAM" id="SSF55785">
    <property type="entry name" value="PYP-like sensor domain (PAS domain)"/>
    <property type="match status" value="1"/>
</dbReference>
<keyword evidence="5" id="KW-0808">Transferase</keyword>
<dbReference type="GO" id="GO:0005886">
    <property type="term" value="C:plasma membrane"/>
    <property type="evidence" value="ECO:0007669"/>
    <property type="project" value="TreeGrafter"/>
</dbReference>
<dbReference type="CDD" id="cd01949">
    <property type="entry name" value="GGDEF"/>
    <property type="match status" value="1"/>
</dbReference>
<sequence>MTSSPKLTRSQHPLSLVGEGNGSQCTAQQGLVEPALPLTFFEHASIETIQQFIQHLTEPVIIVNAQGYIYFSNSKGADLLTCPQASLKGQDWRNFLTEHHQARYDNLLSNDIKLGKNCGIPVQHCAEEITLITASGKAKDVELSISYIPSHEPLFVMMMHDLTQHKAENQKLRKLAATDSLTGLANRRYFDEMLHHYWEECTGKLRPISVVIIDVDYFKVFNDQFGHIQGDECLRKIAKVIADIVPIEIGLAARYGGEEFALILPSHNAKMALTIAQKVQQGINDLRFTEQGLRDYVSVSASQGIASEINGQFRTSLAMLCAADTALYRAKADGRDRINTSL</sequence>
<organism evidence="5 6">
    <name type="scientific">Shewanella septentrionalis</name>
    <dbReference type="NCBI Taxonomy" id="2952223"/>
    <lineage>
        <taxon>Bacteria</taxon>
        <taxon>Pseudomonadati</taxon>
        <taxon>Pseudomonadota</taxon>
        <taxon>Gammaproteobacteria</taxon>
        <taxon>Alteromonadales</taxon>
        <taxon>Shewanellaceae</taxon>
        <taxon>Shewanella</taxon>
    </lineage>
</organism>
<dbReference type="GO" id="GO:1902201">
    <property type="term" value="P:negative regulation of bacterial-type flagellum-dependent cell motility"/>
    <property type="evidence" value="ECO:0007669"/>
    <property type="project" value="TreeGrafter"/>
</dbReference>
<feature type="compositionally biased region" description="Polar residues" evidence="3">
    <location>
        <begin position="1"/>
        <end position="13"/>
    </location>
</feature>
<keyword evidence="6" id="KW-1185">Reference proteome</keyword>
<comment type="caution">
    <text evidence="5">The sequence shown here is derived from an EMBL/GenBank/DDBJ whole genome shotgun (WGS) entry which is preliminary data.</text>
</comment>
<dbReference type="AlphaFoldDB" id="A0A9X2WTG0"/>
<proteinExistence type="predicted"/>
<evidence type="ECO:0000259" key="4">
    <source>
        <dbReference type="PROSITE" id="PS50887"/>
    </source>
</evidence>
<dbReference type="InterPro" id="IPR035965">
    <property type="entry name" value="PAS-like_dom_sf"/>
</dbReference>
<dbReference type="Pfam" id="PF00990">
    <property type="entry name" value="GGDEF"/>
    <property type="match status" value="1"/>
</dbReference>
<dbReference type="SMART" id="SM00267">
    <property type="entry name" value="GGDEF"/>
    <property type="match status" value="1"/>
</dbReference>
<evidence type="ECO:0000256" key="2">
    <source>
        <dbReference type="ARBA" id="ARBA00034247"/>
    </source>
</evidence>
<dbReference type="PANTHER" id="PTHR45138">
    <property type="entry name" value="REGULATORY COMPONENTS OF SENSORY TRANSDUCTION SYSTEM"/>
    <property type="match status" value="1"/>
</dbReference>
<dbReference type="Pfam" id="PF24820">
    <property type="entry name" value="Diguanyl_cycl_sensor"/>
    <property type="match status" value="1"/>
</dbReference>
<gene>
    <name evidence="5" type="ORF">NE536_05970</name>
</gene>
<dbReference type="GO" id="GO:0052621">
    <property type="term" value="F:diguanylate cyclase activity"/>
    <property type="evidence" value="ECO:0007669"/>
    <property type="project" value="UniProtKB-EC"/>
</dbReference>
<dbReference type="Gene3D" id="3.30.450.20">
    <property type="entry name" value="PAS domain"/>
    <property type="match status" value="1"/>
</dbReference>
<keyword evidence="5" id="KW-0548">Nucleotidyltransferase</keyword>
<dbReference type="CDD" id="cd00130">
    <property type="entry name" value="PAS"/>
    <property type="match status" value="1"/>
</dbReference>
<dbReference type="SMART" id="SM00091">
    <property type="entry name" value="PAS"/>
    <property type="match status" value="1"/>
</dbReference>
<dbReference type="Proteomes" id="UP001155604">
    <property type="component" value="Unassembled WGS sequence"/>
</dbReference>